<dbReference type="InterPro" id="IPR006671">
    <property type="entry name" value="Cyclin_N"/>
</dbReference>
<dbReference type="KEGG" id="cvn:111133708"/>
<keyword evidence="2" id="KW-1185">Reference proteome</keyword>
<name>A0A8B8EBK8_CRAVI</name>
<dbReference type="Gene3D" id="1.10.472.10">
    <property type="entry name" value="Cyclin-like"/>
    <property type="match status" value="1"/>
</dbReference>
<dbReference type="Pfam" id="PF00134">
    <property type="entry name" value="Cyclin_N"/>
    <property type="match status" value="1"/>
</dbReference>
<protein>
    <submittedName>
        <fullName evidence="3">Cyclin N-terminal domain-containing protein 1-like isoform X1</fullName>
    </submittedName>
</protein>
<proteinExistence type="predicted"/>
<dbReference type="GO" id="GO:0035861">
    <property type="term" value="C:site of double-strand break"/>
    <property type="evidence" value="ECO:0007669"/>
    <property type="project" value="TreeGrafter"/>
</dbReference>
<evidence type="ECO:0000259" key="1">
    <source>
        <dbReference type="Pfam" id="PF00134"/>
    </source>
</evidence>
<dbReference type="GeneID" id="111133708"/>
<evidence type="ECO:0000313" key="2">
    <source>
        <dbReference type="Proteomes" id="UP000694844"/>
    </source>
</evidence>
<dbReference type="GO" id="GO:0007131">
    <property type="term" value="P:reciprocal meiotic recombination"/>
    <property type="evidence" value="ECO:0007669"/>
    <property type="project" value="TreeGrafter"/>
</dbReference>
<dbReference type="Proteomes" id="UP000694844">
    <property type="component" value="Chromosome 5"/>
</dbReference>
<feature type="domain" description="Cyclin N-terminal" evidence="1">
    <location>
        <begin position="52"/>
        <end position="180"/>
    </location>
</feature>
<dbReference type="SUPFAM" id="SSF47954">
    <property type="entry name" value="Cyclin-like"/>
    <property type="match status" value="1"/>
</dbReference>
<accession>A0A8B8EBK8</accession>
<evidence type="ECO:0000313" key="3">
    <source>
        <dbReference type="RefSeq" id="XP_022338032.1"/>
    </source>
</evidence>
<dbReference type="PANTHER" id="PTHR21615">
    <property type="entry name" value="CYCLIN N-TERMINAL DOMAIN-CONTAINING PROTEIN 1"/>
    <property type="match status" value="1"/>
</dbReference>
<organism evidence="2 3">
    <name type="scientific">Crassostrea virginica</name>
    <name type="common">Eastern oyster</name>
    <dbReference type="NCBI Taxonomy" id="6565"/>
    <lineage>
        <taxon>Eukaryota</taxon>
        <taxon>Metazoa</taxon>
        <taxon>Spiralia</taxon>
        <taxon>Lophotrochozoa</taxon>
        <taxon>Mollusca</taxon>
        <taxon>Bivalvia</taxon>
        <taxon>Autobranchia</taxon>
        <taxon>Pteriomorphia</taxon>
        <taxon>Ostreida</taxon>
        <taxon>Ostreoidea</taxon>
        <taxon>Ostreidae</taxon>
        <taxon>Crassostrea</taxon>
    </lineage>
</organism>
<gene>
    <name evidence="3" type="primary">LOC111133708</name>
</gene>
<reference evidence="3" key="1">
    <citation type="submission" date="2025-08" db="UniProtKB">
        <authorList>
            <consortium name="RefSeq"/>
        </authorList>
    </citation>
    <scope>IDENTIFICATION</scope>
    <source>
        <tissue evidence="3">Whole sample</tissue>
    </source>
</reference>
<dbReference type="InterPro" id="IPR036915">
    <property type="entry name" value="Cyclin-like_sf"/>
</dbReference>
<dbReference type="OrthoDB" id="9983043at2759"/>
<dbReference type="RefSeq" id="XP_022338032.1">
    <property type="nucleotide sequence ID" value="XM_022482324.1"/>
</dbReference>
<dbReference type="CDD" id="cd20541">
    <property type="entry name" value="CYCLIN_CNTD1"/>
    <property type="match status" value="1"/>
</dbReference>
<sequence>MERDIFASPVEPLFNHDNALEKDILQDWLINLAKKNARNINESHPQQGLFKQINAVETIMYAAEKLRIAQEAKYLAIELFDRFLYNHVHDLHDHVLKLPMKRQIKEWHKIQDSVSNQVLLRVVSCCQIASKLTSHYKAFLFQVVSINRAKRFLRDCGYRYASESLLQSELRVLKTLKFQVTEPTPIVYIETMLEILGCNNSKAEVKTYYYVATKLLDLLYLKYHAFYKILFEVTSSSRTQSTEQKKKFQKVKADQLLLAAAVIGAAAFMVQQDKADEMIEEMSRITRISQNDIIDFTSVLIQLVEEE</sequence>
<dbReference type="AlphaFoldDB" id="A0A8B8EBK8"/>
<dbReference type="PANTHER" id="PTHR21615:SF2">
    <property type="entry name" value="CYCLIN N-TERMINAL DOMAIN-CONTAINING PROTEIN 1"/>
    <property type="match status" value="1"/>
</dbReference>